<dbReference type="RefSeq" id="WP_136562555.1">
    <property type="nucleotide sequence ID" value="NZ_BAABLS010000008.1"/>
</dbReference>
<dbReference type="EMBL" id="STGW01000004">
    <property type="protein sequence ID" value="THV14793.1"/>
    <property type="molecule type" value="Genomic_DNA"/>
</dbReference>
<dbReference type="Proteomes" id="UP000307087">
    <property type="component" value="Unassembled WGS sequence"/>
</dbReference>
<keyword evidence="2" id="KW-1185">Reference proteome</keyword>
<comment type="caution">
    <text evidence="1">The sequence shown here is derived from an EMBL/GenBank/DDBJ whole genome shotgun (WGS) entry which is preliminary data.</text>
</comment>
<dbReference type="OrthoDB" id="2606754at2"/>
<evidence type="ECO:0000313" key="1">
    <source>
        <dbReference type="EMBL" id="THV14793.1"/>
    </source>
</evidence>
<sequence>MVAPEVAQLAAQLAELVARNAAGAVASRISAIRARKLDQEAMNELIELVNDLIADKNELIGVATAFEQELVAQRVSDSDISYITSELLPVVEQLVGLASDDTEAREALDAIKGLVTPETLTILQLVGFNFRRAIGEPLTTLVERLILSKIPTPDRAAELQALQLRQQTAYFEALLDPEVRQLLTQD</sequence>
<organism evidence="1 2">
    <name type="scientific">Nocardioides caeni</name>
    <dbReference type="NCBI Taxonomy" id="574700"/>
    <lineage>
        <taxon>Bacteria</taxon>
        <taxon>Bacillati</taxon>
        <taxon>Actinomycetota</taxon>
        <taxon>Actinomycetes</taxon>
        <taxon>Propionibacteriales</taxon>
        <taxon>Nocardioidaceae</taxon>
        <taxon>Nocardioides</taxon>
    </lineage>
</organism>
<dbReference type="AlphaFoldDB" id="A0A4S8NE13"/>
<proteinExistence type="predicted"/>
<protein>
    <submittedName>
        <fullName evidence="1">Uncharacterized protein</fullName>
    </submittedName>
</protein>
<evidence type="ECO:0000313" key="2">
    <source>
        <dbReference type="Proteomes" id="UP000307087"/>
    </source>
</evidence>
<reference evidence="1 2" key="1">
    <citation type="journal article" date="2009" name="Int. J. Syst. Evol. Microbiol.">
        <title>Nocardioides caeni sp. nov., isolated from wastewater.</title>
        <authorList>
            <person name="Yoon J.H."/>
            <person name="Kang S.J."/>
            <person name="Park S."/>
            <person name="Kim W."/>
            <person name="Oh T.K."/>
        </authorList>
    </citation>
    <scope>NUCLEOTIDE SEQUENCE [LARGE SCALE GENOMIC DNA]</scope>
    <source>
        <strain evidence="1 2">DSM 23134</strain>
    </source>
</reference>
<gene>
    <name evidence="1" type="ORF">E9934_09105</name>
</gene>
<accession>A0A4S8NE13</accession>
<name>A0A4S8NE13_9ACTN</name>